<dbReference type="PANTHER" id="PTHR43591">
    <property type="entry name" value="METHYLTRANSFERASE"/>
    <property type="match status" value="1"/>
</dbReference>
<feature type="compositionally biased region" description="Acidic residues" evidence="2">
    <location>
        <begin position="52"/>
        <end position="61"/>
    </location>
</feature>
<dbReference type="InterPro" id="IPR029063">
    <property type="entry name" value="SAM-dependent_MTases_sf"/>
</dbReference>
<keyword evidence="3" id="KW-0489">Methyltransferase</keyword>
<dbReference type="GO" id="GO:0008168">
    <property type="term" value="F:methyltransferase activity"/>
    <property type="evidence" value="ECO:0007669"/>
    <property type="project" value="UniProtKB-KW"/>
</dbReference>
<evidence type="ECO:0000256" key="2">
    <source>
        <dbReference type="SAM" id="MobiDB-lite"/>
    </source>
</evidence>
<dbReference type="Gene3D" id="3.40.50.150">
    <property type="entry name" value="Vaccinia Virus protein VP39"/>
    <property type="match status" value="1"/>
</dbReference>
<comment type="caution">
    <text evidence="3">The sequence shown here is derived from an EMBL/GenBank/DDBJ whole genome shotgun (WGS) entry which is preliminary data.</text>
</comment>
<dbReference type="PANTHER" id="PTHR43591:SF10">
    <property type="entry name" value="ABC TRANSMEMBRANE TYPE-1 DOMAIN-CONTAINING PROTEIN-RELATED"/>
    <property type="match status" value="1"/>
</dbReference>
<dbReference type="Proteomes" id="UP000652219">
    <property type="component" value="Unassembled WGS sequence"/>
</dbReference>
<dbReference type="AlphaFoldDB" id="A0A8H6IRK8"/>
<dbReference type="CDD" id="cd02440">
    <property type="entry name" value="AdoMet_MTases"/>
    <property type="match status" value="1"/>
</dbReference>
<dbReference type="SUPFAM" id="SSF53335">
    <property type="entry name" value="S-adenosyl-L-methionine-dependent methyltransferases"/>
    <property type="match status" value="1"/>
</dbReference>
<reference evidence="3 4" key="1">
    <citation type="journal article" date="2020" name="Phytopathology">
        <title>Genome Sequence Resources of Colletotrichum truncatum, C. plurivorum, C. musicola, and C. sojae: Four Species Pathogenic to Soybean (Glycine max).</title>
        <authorList>
            <person name="Rogerio F."/>
            <person name="Boufleur T.R."/>
            <person name="Ciampi-Guillardi M."/>
            <person name="Sukno S.A."/>
            <person name="Thon M.R."/>
            <person name="Massola Junior N.S."/>
            <person name="Baroncelli R."/>
        </authorList>
    </citation>
    <scope>NUCLEOTIDE SEQUENCE [LARGE SCALE GENOMIC DNA]</scope>
    <source>
        <strain evidence="3 4">LFN0009</strain>
    </source>
</reference>
<dbReference type="EMBL" id="WIGN01000417">
    <property type="protein sequence ID" value="KAF6794203.1"/>
    <property type="molecule type" value="Genomic_DNA"/>
</dbReference>
<dbReference type="GO" id="GO:0032259">
    <property type="term" value="P:methylation"/>
    <property type="evidence" value="ECO:0007669"/>
    <property type="project" value="UniProtKB-KW"/>
</dbReference>
<keyword evidence="4" id="KW-1185">Reference proteome</keyword>
<evidence type="ECO:0000313" key="4">
    <source>
        <dbReference type="Proteomes" id="UP000652219"/>
    </source>
</evidence>
<keyword evidence="3" id="KW-0808">Transferase</keyword>
<protein>
    <submittedName>
        <fullName evidence="3">Methyltransferase domain-containing protein</fullName>
    </submittedName>
</protein>
<dbReference type="Pfam" id="PF13489">
    <property type="entry name" value="Methyltransf_23"/>
    <property type="match status" value="1"/>
</dbReference>
<sequence>MADSSTGSQGQAQAQTPAAAPTSPAAAATSPAGQTSPVASLGPAAVAPAPLEVDDAEESREEEILKEITSSSYTASITSSVVDYPTEYGRRYHAYQAGCKLRLVSLDICMRIGWIHMLMVKTIGRKLFLAPVPPEKTHRILDIGTGTGIWAIEAAEIFPNAEIIGNDFSAIQPQWVPPNVKFEIDDVEQPWVNTSKFDFIFCRYMAASLGNWPNLMESIYENTNPGGWVEFQDYNLLYESDDGSLTDDHQTLKWVKHFLEACEIIGKEASPGPKLKGWVEEAGFVNITHERFKMPIGPWPKDSYYKDVGMANLIQILDGLEAFTLKVFIGVLGWTREEVLVLLAQVRKELKSGVFHARCDFHVVYAQKPEATEEQ</sequence>
<organism evidence="3 4">
    <name type="scientific">Colletotrichum sojae</name>
    <dbReference type="NCBI Taxonomy" id="2175907"/>
    <lineage>
        <taxon>Eukaryota</taxon>
        <taxon>Fungi</taxon>
        <taxon>Dikarya</taxon>
        <taxon>Ascomycota</taxon>
        <taxon>Pezizomycotina</taxon>
        <taxon>Sordariomycetes</taxon>
        <taxon>Hypocreomycetidae</taxon>
        <taxon>Glomerellales</taxon>
        <taxon>Glomerellaceae</taxon>
        <taxon>Colletotrichum</taxon>
        <taxon>Colletotrichum orchidearum species complex</taxon>
    </lineage>
</organism>
<name>A0A8H6IRK8_9PEZI</name>
<gene>
    <name evidence="3" type="ORF">CSOJ01_13754</name>
</gene>
<comment type="similarity">
    <text evidence="1">Belongs to the methyltransferase superfamily. LaeA methyltransferase family.</text>
</comment>
<proteinExistence type="inferred from homology"/>
<accession>A0A8H6IRK8</accession>
<evidence type="ECO:0000313" key="3">
    <source>
        <dbReference type="EMBL" id="KAF6794203.1"/>
    </source>
</evidence>
<evidence type="ECO:0000256" key="1">
    <source>
        <dbReference type="ARBA" id="ARBA00038158"/>
    </source>
</evidence>
<feature type="compositionally biased region" description="Low complexity" evidence="2">
    <location>
        <begin position="1"/>
        <end position="37"/>
    </location>
</feature>
<feature type="region of interest" description="Disordered" evidence="2">
    <location>
        <begin position="1"/>
        <end position="63"/>
    </location>
</feature>